<gene>
    <name evidence="1" type="ORF">DSM109990_03811</name>
</gene>
<name>A0ABY3ZQL8_9RHOB</name>
<keyword evidence="2" id="KW-1185">Reference proteome</keyword>
<sequence length="64" mass="7317">MKFSANGYYIESYSKCPNCGVLMYANSKEDAAKRVEHDGQTYCSQRCVDWSLARDKRREAEANA</sequence>
<reference evidence="2" key="1">
    <citation type="journal article" date="2022" name="Microorganisms">
        <title>Beyond the ABCs#Discovery of Three New Plasmid Types in Rhodobacterales (RepQ, RepY, RepW).</title>
        <authorList>
            <person name="Freese H.M."/>
            <person name="Ringel V."/>
            <person name="Overmann J."/>
            <person name="Petersen J."/>
        </authorList>
    </citation>
    <scope>NUCLEOTIDE SEQUENCE [LARGE SCALE GENOMIC DNA]</scope>
    <source>
        <strain evidence="2">DSM 109990</strain>
        <plasmid evidence="2">pDSM109990_c</plasmid>
    </source>
</reference>
<proteinExistence type="predicted"/>
<evidence type="ECO:0008006" key="3">
    <source>
        <dbReference type="Google" id="ProtNLM"/>
    </source>
</evidence>
<protein>
    <recommendedName>
        <fullName evidence="3">Metallothionein</fullName>
    </recommendedName>
</protein>
<keyword evidence="1" id="KW-0614">Plasmid</keyword>
<evidence type="ECO:0000313" key="1">
    <source>
        <dbReference type="EMBL" id="UOA16924.1"/>
    </source>
</evidence>
<dbReference type="Proteomes" id="UP000831019">
    <property type="component" value="Plasmid pDSM109990_c"/>
</dbReference>
<accession>A0ABY3ZQL8</accession>
<geneLocation type="plasmid" evidence="1 2">
    <name>pDSM109990_c</name>
</geneLocation>
<evidence type="ECO:0000313" key="2">
    <source>
        <dbReference type="Proteomes" id="UP000831019"/>
    </source>
</evidence>
<organism evidence="1 2">
    <name type="scientific">Sulfitobacter dubius</name>
    <dbReference type="NCBI Taxonomy" id="218673"/>
    <lineage>
        <taxon>Bacteria</taxon>
        <taxon>Pseudomonadati</taxon>
        <taxon>Pseudomonadota</taxon>
        <taxon>Alphaproteobacteria</taxon>
        <taxon>Rhodobacterales</taxon>
        <taxon>Roseobacteraceae</taxon>
        <taxon>Sulfitobacter</taxon>
    </lineage>
</organism>
<dbReference type="RefSeq" id="WP_243263862.1">
    <property type="nucleotide sequence ID" value="NZ_CP085147.1"/>
</dbReference>
<dbReference type="EMBL" id="CP085147">
    <property type="protein sequence ID" value="UOA16924.1"/>
    <property type="molecule type" value="Genomic_DNA"/>
</dbReference>